<feature type="compositionally biased region" description="Basic and acidic residues" evidence="1">
    <location>
        <begin position="291"/>
        <end position="303"/>
    </location>
</feature>
<feature type="transmembrane region" description="Helical" evidence="2">
    <location>
        <begin position="99"/>
        <end position="122"/>
    </location>
</feature>
<feature type="compositionally biased region" description="Polar residues" evidence="1">
    <location>
        <begin position="267"/>
        <end position="284"/>
    </location>
</feature>
<feature type="transmembrane region" description="Helical" evidence="2">
    <location>
        <begin position="57"/>
        <end position="79"/>
    </location>
</feature>
<feature type="transmembrane region" description="Helical" evidence="2">
    <location>
        <begin position="134"/>
        <end position="155"/>
    </location>
</feature>
<feature type="transmembrane region" description="Helical" evidence="2">
    <location>
        <begin position="167"/>
        <end position="187"/>
    </location>
</feature>
<gene>
    <name evidence="3" type="ORF">LCOR_02587.1</name>
</gene>
<comment type="caution">
    <text evidence="3">The sequence shown here is derived from an EMBL/GenBank/DDBJ whole genome shotgun (WGS) entry which is preliminary data.</text>
</comment>
<dbReference type="EMBL" id="CBTN010000008">
    <property type="protein sequence ID" value="CDH50905.1"/>
    <property type="molecule type" value="Genomic_DNA"/>
</dbReference>
<dbReference type="VEuPathDB" id="FungiDB:LCOR_02587.1"/>
<feature type="transmembrane region" description="Helical" evidence="2">
    <location>
        <begin position="214"/>
        <end position="234"/>
    </location>
</feature>
<name>A0A068RMF3_9FUNG</name>
<organism evidence="3 4">
    <name type="scientific">Lichtheimia corymbifera JMRC:FSU:9682</name>
    <dbReference type="NCBI Taxonomy" id="1263082"/>
    <lineage>
        <taxon>Eukaryota</taxon>
        <taxon>Fungi</taxon>
        <taxon>Fungi incertae sedis</taxon>
        <taxon>Mucoromycota</taxon>
        <taxon>Mucoromycotina</taxon>
        <taxon>Mucoromycetes</taxon>
        <taxon>Mucorales</taxon>
        <taxon>Lichtheimiaceae</taxon>
        <taxon>Lichtheimia</taxon>
    </lineage>
</organism>
<evidence type="ECO:0000256" key="2">
    <source>
        <dbReference type="SAM" id="Phobius"/>
    </source>
</evidence>
<accession>A0A068RMF3</accession>
<dbReference type="PANTHER" id="PTHR38848">
    <property type="entry name" value="G-PROTEIN COUPLED RECEPTORS FAMILY 3 PROFILE DOMAIN-CONTAINING PROTEIN"/>
    <property type="match status" value="1"/>
</dbReference>
<dbReference type="AlphaFoldDB" id="A0A068RMF3"/>
<keyword evidence="4" id="KW-1185">Reference proteome</keyword>
<dbReference type="PANTHER" id="PTHR38848:SF3">
    <property type="entry name" value="G-PROTEIN COUPLED RECEPTORS FAMILY 3 PROFILE DOMAIN-CONTAINING PROTEIN"/>
    <property type="match status" value="1"/>
</dbReference>
<reference evidence="3" key="1">
    <citation type="submission" date="2013-08" db="EMBL/GenBank/DDBJ databases">
        <title>Gene expansion shapes genome architecture in the human pathogen Lichtheimia corymbifera: an evolutionary genomics analysis in the ancient terrestrial Mucorales (Mucoromycotina).</title>
        <authorList>
            <person name="Schwartze V.U."/>
            <person name="Winter S."/>
            <person name="Shelest E."/>
            <person name="Marcet-Houben M."/>
            <person name="Horn F."/>
            <person name="Wehner S."/>
            <person name="Hoffmann K."/>
            <person name="Riege K."/>
            <person name="Sammeth M."/>
            <person name="Nowrousian M."/>
            <person name="Valiante V."/>
            <person name="Linde J."/>
            <person name="Jacobsen I.D."/>
            <person name="Marz M."/>
            <person name="Brakhage A.A."/>
            <person name="Gabaldon T."/>
            <person name="Bocker S."/>
            <person name="Voigt K."/>
        </authorList>
    </citation>
    <scope>NUCLEOTIDE SEQUENCE [LARGE SCALE GENOMIC DNA]</scope>
    <source>
        <strain evidence="3">FSU 9682</strain>
    </source>
</reference>
<dbReference type="Proteomes" id="UP000027586">
    <property type="component" value="Unassembled WGS sequence"/>
</dbReference>
<keyword evidence="2" id="KW-0472">Membrane</keyword>
<keyword evidence="2" id="KW-1133">Transmembrane helix</keyword>
<proteinExistence type="predicted"/>
<protein>
    <recommendedName>
        <fullName evidence="5">G-protein coupled receptors family 2 profile 2 domain-containing protein</fullName>
    </recommendedName>
</protein>
<feature type="transmembrane region" description="Helical" evidence="2">
    <location>
        <begin position="26"/>
        <end position="45"/>
    </location>
</feature>
<evidence type="ECO:0008006" key="5">
    <source>
        <dbReference type="Google" id="ProtNLM"/>
    </source>
</evidence>
<evidence type="ECO:0000256" key="1">
    <source>
        <dbReference type="SAM" id="MobiDB-lite"/>
    </source>
</evidence>
<evidence type="ECO:0000313" key="4">
    <source>
        <dbReference type="Proteomes" id="UP000027586"/>
    </source>
</evidence>
<sequence length="333" mass="37467">MDPTTNESVDVLRNIVMEVQPDTSEIVSQGIALVSCTIMCALFGMKTYNVQFKYLTYSRWLVVMLYINSWAFTYTAVVLSSTNNENHLSCLLSELTCDVFYAATKLTIYFWLIEKVWVVSAVRKSRLKTGSYKFHLCLMAPYVIIFGLMLMYHIAEIEESGVCWIGLQPIASIPLLVFNLYMTILFIKPLMKVSKSVHSDWKQTRLHDVARRTLIASVVCLLVSSANILALTIMNGRERGVVCLTCCTIDVTINVITIHWVTSNPTGKTTKEQINSTSNPNETMHGTFDNGPEKRNDFDAIGMEHDPSNGRFIMVTPHDDDGNSSPSSSIHKH</sequence>
<feature type="region of interest" description="Disordered" evidence="1">
    <location>
        <begin position="267"/>
        <end position="303"/>
    </location>
</feature>
<dbReference type="OrthoDB" id="3210850at2759"/>
<evidence type="ECO:0000313" key="3">
    <source>
        <dbReference type="EMBL" id="CDH50905.1"/>
    </source>
</evidence>
<keyword evidence="2" id="KW-0812">Transmembrane</keyword>